<dbReference type="GO" id="GO:0008270">
    <property type="term" value="F:zinc ion binding"/>
    <property type="evidence" value="ECO:0007669"/>
    <property type="project" value="InterPro"/>
</dbReference>
<dbReference type="OrthoDB" id="3525185at2759"/>
<evidence type="ECO:0000313" key="5">
    <source>
        <dbReference type="Proteomes" id="UP000235786"/>
    </source>
</evidence>
<evidence type="ECO:0000259" key="3">
    <source>
        <dbReference type="PROSITE" id="PS50048"/>
    </source>
</evidence>
<dbReference type="InterPro" id="IPR053178">
    <property type="entry name" value="Osmoadaptation_assoc"/>
</dbReference>
<feature type="region of interest" description="Disordered" evidence="2">
    <location>
        <begin position="300"/>
        <end position="325"/>
    </location>
</feature>
<dbReference type="Pfam" id="PF00172">
    <property type="entry name" value="Zn_clus"/>
    <property type="match status" value="1"/>
</dbReference>
<dbReference type="PANTHER" id="PTHR38111">
    <property type="entry name" value="ZN(2)-C6 FUNGAL-TYPE DOMAIN-CONTAINING PROTEIN-RELATED"/>
    <property type="match status" value="1"/>
</dbReference>
<keyword evidence="1" id="KW-0539">Nucleus</keyword>
<dbReference type="Gene3D" id="4.10.240.10">
    <property type="entry name" value="Zn(2)-C6 fungal-type DNA-binding domain"/>
    <property type="match status" value="1"/>
</dbReference>
<dbReference type="Proteomes" id="UP000235786">
    <property type="component" value="Unassembled WGS sequence"/>
</dbReference>
<reference evidence="4 5" key="1">
    <citation type="submission" date="2016-04" db="EMBL/GenBank/DDBJ databases">
        <title>A degradative enzymes factory behind the ericoid mycorrhizal symbiosis.</title>
        <authorList>
            <consortium name="DOE Joint Genome Institute"/>
            <person name="Martino E."/>
            <person name="Morin E."/>
            <person name="Grelet G."/>
            <person name="Kuo A."/>
            <person name="Kohler A."/>
            <person name="Daghino S."/>
            <person name="Barry K."/>
            <person name="Choi C."/>
            <person name="Cichocki N."/>
            <person name="Clum A."/>
            <person name="Copeland A."/>
            <person name="Hainaut M."/>
            <person name="Haridas S."/>
            <person name="Labutti K."/>
            <person name="Lindquist E."/>
            <person name="Lipzen A."/>
            <person name="Khouja H.-R."/>
            <person name="Murat C."/>
            <person name="Ohm R."/>
            <person name="Olson A."/>
            <person name="Spatafora J."/>
            <person name="Veneault-Fourrey C."/>
            <person name="Henrissat B."/>
            <person name="Grigoriev I."/>
            <person name="Martin F."/>
            <person name="Perotto S."/>
        </authorList>
    </citation>
    <scope>NUCLEOTIDE SEQUENCE [LARGE SCALE GENOMIC DNA]</scope>
    <source>
        <strain evidence="4 5">F</strain>
    </source>
</reference>
<protein>
    <recommendedName>
        <fullName evidence="3">Zn(2)-C6 fungal-type domain-containing protein</fullName>
    </recommendedName>
</protein>
<accession>A0A2J6QXP3</accession>
<evidence type="ECO:0000256" key="1">
    <source>
        <dbReference type="ARBA" id="ARBA00023242"/>
    </source>
</evidence>
<organism evidence="4 5">
    <name type="scientific">Hyaloscypha variabilis (strain UAMH 11265 / GT02V1 / F)</name>
    <name type="common">Meliniomyces variabilis</name>
    <dbReference type="NCBI Taxonomy" id="1149755"/>
    <lineage>
        <taxon>Eukaryota</taxon>
        <taxon>Fungi</taxon>
        <taxon>Dikarya</taxon>
        <taxon>Ascomycota</taxon>
        <taxon>Pezizomycotina</taxon>
        <taxon>Leotiomycetes</taxon>
        <taxon>Helotiales</taxon>
        <taxon>Hyaloscyphaceae</taxon>
        <taxon>Hyaloscypha</taxon>
        <taxon>Hyaloscypha variabilis</taxon>
    </lineage>
</organism>
<dbReference type="InterPro" id="IPR001138">
    <property type="entry name" value="Zn2Cys6_DnaBD"/>
</dbReference>
<dbReference type="InterPro" id="IPR036864">
    <property type="entry name" value="Zn2-C6_fun-type_DNA-bd_sf"/>
</dbReference>
<dbReference type="EMBL" id="KZ613964">
    <property type="protein sequence ID" value="PMD31048.1"/>
    <property type="molecule type" value="Genomic_DNA"/>
</dbReference>
<dbReference type="SUPFAM" id="SSF57701">
    <property type="entry name" value="Zn2/Cys6 DNA-binding domain"/>
    <property type="match status" value="1"/>
</dbReference>
<feature type="domain" description="Zn(2)-C6 fungal-type" evidence="3">
    <location>
        <begin position="10"/>
        <end position="38"/>
    </location>
</feature>
<proteinExistence type="predicted"/>
<feature type="compositionally biased region" description="Polar residues" evidence="2">
    <location>
        <begin position="300"/>
        <end position="317"/>
    </location>
</feature>
<dbReference type="CDD" id="cd00067">
    <property type="entry name" value="GAL4"/>
    <property type="match status" value="1"/>
</dbReference>
<dbReference type="AlphaFoldDB" id="A0A2J6QXP3"/>
<keyword evidence="5" id="KW-1185">Reference proteome</keyword>
<dbReference type="PROSITE" id="PS50048">
    <property type="entry name" value="ZN2_CY6_FUNGAL_2"/>
    <property type="match status" value="1"/>
</dbReference>
<evidence type="ECO:0000313" key="4">
    <source>
        <dbReference type="EMBL" id="PMD31048.1"/>
    </source>
</evidence>
<evidence type="ECO:0000256" key="2">
    <source>
        <dbReference type="SAM" id="MobiDB-lite"/>
    </source>
</evidence>
<gene>
    <name evidence="4" type="ORF">L207DRAFT_591981</name>
</gene>
<sequence length="588" mass="66808">MPRLAARSNRCITCKRRKVKCDESKPSCERCKKAYMDCEGYRNPGSMIWVSQNSQFQQLRGSGSVLDVSSESSTSSNSLAMANFYPADFLRVMRTPSPMIDISAKSEDMWICYLSTELLPGTNYSNIGMPVKNSWILDLLEWDCESVAYYTVCCLSSAFWARMHNVTQTISKVSGNYYMKALRQLSNNLSRDSTRLHPTNVASAFLLGIYELTMFEHGYGWLQHAGGITRSLMMGKRTFLEEPEWQAISSTIESPRVRSMYRLMDMMAKIPGLLEDSDAVRKAARGCPSPYCRSRGVQHSSMEINGGTDSASRAVTDNDSEEASHVDELGVGTQAKMVETRRKTVLLLSELFEWRFQFHELNPQLAFEMLVDPATSQTLTDDDLPLFETVIRYRDYHRGRELVMYNTALLIIFYLLHSWSVEEGVAQALDVLLTSPSSDYSSERHQTCLILPHHNIKSSDVSTELVRSIEYFLEGRRKMHGAMSMILPIRILMDSLESNSYERSFVCKVMNRMGVGQGFGFVQQIQRHMRFKGDLNLCSSSFRKTLKPVDYAARQSLAILYGKHCAPNELPDNYERDCAEGEIPRVTV</sequence>
<name>A0A2J6QXP3_HYAVF</name>
<dbReference type="PANTHER" id="PTHR38111:SF9">
    <property type="entry name" value="ZN(2)-C6 FUNGAL-TYPE DOMAIN-CONTAINING PROTEIN"/>
    <property type="match status" value="1"/>
</dbReference>
<dbReference type="SMART" id="SM00066">
    <property type="entry name" value="GAL4"/>
    <property type="match status" value="1"/>
</dbReference>
<dbReference type="GO" id="GO:0000981">
    <property type="term" value="F:DNA-binding transcription factor activity, RNA polymerase II-specific"/>
    <property type="evidence" value="ECO:0007669"/>
    <property type="project" value="InterPro"/>
</dbReference>